<name>A0A1G4U3B3_9HYPH</name>
<accession>A0A1G4U3B3</accession>
<protein>
    <recommendedName>
        <fullName evidence="5">Secreted protein</fullName>
    </recommendedName>
</protein>
<evidence type="ECO:0000313" key="3">
    <source>
        <dbReference type="EMBL" id="SCW88098.1"/>
    </source>
</evidence>
<dbReference type="RefSeq" id="WP_244517887.1">
    <property type="nucleotide sequence ID" value="NZ_FMTP01000005.1"/>
</dbReference>
<evidence type="ECO:0008006" key="5">
    <source>
        <dbReference type="Google" id="ProtNLM"/>
    </source>
</evidence>
<keyword evidence="4" id="KW-1185">Reference proteome</keyword>
<proteinExistence type="predicted"/>
<feature type="signal peptide" evidence="2">
    <location>
        <begin position="1"/>
        <end position="23"/>
    </location>
</feature>
<feature type="region of interest" description="Disordered" evidence="1">
    <location>
        <begin position="29"/>
        <end position="69"/>
    </location>
</feature>
<evidence type="ECO:0000313" key="4">
    <source>
        <dbReference type="Proteomes" id="UP000198889"/>
    </source>
</evidence>
<dbReference type="Proteomes" id="UP000198889">
    <property type="component" value="Unassembled WGS sequence"/>
</dbReference>
<gene>
    <name evidence="3" type="ORF">SAMN05660859_3455</name>
</gene>
<evidence type="ECO:0000256" key="1">
    <source>
        <dbReference type="SAM" id="MobiDB-lite"/>
    </source>
</evidence>
<feature type="compositionally biased region" description="Basic and acidic residues" evidence="1">
    <location>
        <begin position="36"/>
        <end position="56"/>
    </location>
</feature>
<feature type="chain" id="PRO_5011517033" description="Secreted protein" evidence="2">
    <location>
        <begin position="24"/>
        <end position="92"/>
    </location>
</feature>
<reference evidence="4" key="1">
    <citation type="submission" date="2016-10" db="EMBL/GenBank/DDBJ databases">
        <authorList>
            <person name="Varghese N."/>
            <person name="Submissions S."/>
        </authorList>
    </citation>
    <scope>NUCLEOTIDE SEQUENCE [LARGE SCALE GENOMIC DNA]</scope>
    <source>
        <strain evidence="4">CGMCC 1.1761</strain>
    </source>
</reference>
<sequence length="92" mass="10138">MTKTRVTSSVGVAALVAAGLVLAAVPAGATSVGPRDTPRIGDTVDRKQVREHDQVRKQQVRQTQGQSKERAFFGPLYEGRDSPWQRFKRAFD</sequence>
<dbReference type="AlphaFoldDB" id="A0A1G4U3B3"/>
<dbReference type="EMBL" id="FMTP01000005">
    <property type="protein sequence ID" value="SCW88098.1"/>
    <property type="molecule type" value="Genomic_DNA"/>
</dbReference>
<organism evidence="3 4">
    <name type="scientific">Ancylobacter rudongensis</name>
    <dbReference type="NCBI Taxonomy" id="177413"/>
    <lineage>
        <taxon>Bacteria</taxon>
        <taxon>Pseudomonadati</taxon>
        <taxon>Pseudomonadota</taxon>
        <taxon>Alphaproteobacteria</taxon>
        <taxon>Hyphomicrobiales</taxon>
        <taxon>Xanthobacteraceae</taxon>
        <taxon>Ancylobacter</taxon>
    </lineage>
</organism>
<keyword evidence="2" id="KW-0732">Signal</keyword>
<evidence type="ECO:0000256" key="2">
    <source>
        <dbReference type="SAM" id="SignalP"/>
    </source>
</evidence>